<comment type="caution">
    <text evidence="2">The sequence shown here is derived from an EMBL/GenBank/DDBJ whole genome shotgun (WGS) entry which is preliminary data.</text>
</comment>
<evidence type="ECO:0000313" key="3">
    <source>
        <dbReference type="Proteomes" id="UP000576082"/>
    </source>
</evidence>
<dbReference type="RefSeq" id="WP_169658857.1">
    <property type="nucleotide sequence ID" value="NZ_JABANE010000069.1"/>
</dbReference>
<accession>A0A7X9RXS0</accession>
<evidence type="ECO:0000313" key="2">
    <source>
        <dbReference type="EMBL" id="NME70625.1"/>
    </source>
</evidence>
<organism evidence="2 3">
    <name type="scientific">Flammeovirga aprica JL-4</name>
    <dbReference type="NCBI Taxonomy" id="694437"/>
    <lineage>
        <taxon>Bacteria</taxon>
        <taxon>Pseudomonadati</taxon>
        <taxon>Bacteroidota</taxon>
        <taxon>Cytophagia</taxon>
        <taxon>Cytophagales</taxon>
        <taxon>Flammeovirgaceae</taxon>
        <taxon>Flammeovirga</taxon>
    </lineage>
</organism>
<reference evidence="2 3" key="1">
    <citation type="submission" date="2020-04" db="EMBL/GenBank/DDBJ databases">
        <title>Flammeovirga sp. SR4, a novel species isolated from seawater.</title>
        <authorList>
            <person name="Wang X."/>
        </authorList>
    </citation>
    <scope>NUCLEOTIDE SEQUENCE [LARGE SCALE GENOMIC DNA]</scope>
    <source>
        <strain evidence="2 3">ATCC 23126</strain>
    </source>
</reference>
<dbReference type="AlphaFoldDB" id="A0A7X9RXS0"/>
<feature type="chain" id="PRO_5030848988" evidence="1">
    <location>
        <begin position="23"/>
        <end position="615"/>
    </location>
</feature>
<protein>
    <submittedName>
        <fullName evidence="2">Uncharacterized protein</fullName>
    </submittedName>
</protein>
<keyword evidence="3" id="KW-1185">Reference proteome</keyword>
<name>A0A7X9RXS0_9BACT</name>
<proteinExistence type="predicted"/>
<keyword evidence="1" id="KW-0732">Signal</keyword>
<gene>
    <name evidence="2" type="ORF">HHU12_21795</name>
</gene>
<feature type="signal peptide" evidence="1">
    <location>
        <begin position="1"/>
        <end position="22"/>
    </location>
</feature>
<sequence length="615" mass="72999">MRKFKTTFLFTLLLSIPLLTQANSEKKVFAFNNILFINSPSKGVLPRLTHNNYLYSSEKPWLNNNELYYPVIADLANQMSLKDAVDFEMQSAMKMGIDGFSFVYMISENYSFYQRFNEIIEAYFEVAEEKNYPFSFNITLKFEPTRQFSERIPDAQEVLNYFSTNKYSASKHWHKENGKKVIVFSKVKNLIEKEEFKKMEKQNDQIINFQPLFERINAVNASTGNQFNIIYTCIWPGRKKEIVDVGKHYDHIRIEALHMSNTALVERFSKLLEESNKVFAHSIYHEQISSYFVEKSTNKKRPNGFVKKHNLPIDQVYKEYDNLSLSKGLRLGFEQAQKYKAPILFLNSWNMFIEGNHIRPDYHHGYGLSELIKVLTQQWKGQEMDEAMFFIYRKKSLVDKKMLEYKVRKQYGDPNYGRDSIEIITSTKKVSALYVNNKLLKSVNPGLQVTTIPYQDGKINVALKREKNIIASITPLNEIRLLKNRSEPTVVYRSSHDQKYLEEMYDLLAQNEVSFYDMRFLLPHEKKEEWKAYEKERMSLFIKVLSLYEYDKSLFEVTNYKNTLKYEKKIGKLLSDEYYRVWKDLQREKLKYQKTAMKDFNIYDLNNSYNVLEME</sequence>
<dbReference type="EMBL" id="JABANE010000069">
    <property type="protein sequence ID" value="NME70625.1"/>
    <property type="molecule type" value="Genomic_DNA"/>
</dbReference>
<evidence type="ECO:0000256" key="1">
    <source>
        <dbReference type="SAM" id="SignalP"/>
    </source>
</evidence>
<dbReference type="Proteomes" id="UP000576082">
    <property type="component" value="Unassembled WGS sequence"/>
</dbReference>
<dbReference type="Gene3D" id="3.20.20.80">
    <property type="entry name" value="Glycosidases"/>
    <property type="match status" value="1"/>
</dbReference>